<evidence type="ECO:0000256" key="1">
    <source>
        <dbReference type="SAM" id="MobiDB-lite"/>
    </source>
</evidence>
<keyword evidence="3" id="KW-1185">Reference proteome</keyword>
<organism evidence="2 3">
    <name type="scientific">Hebeloma cylindrosporum</name>
    <dbReference type="NCBI Taxonomy" id="76867"/>
    <lineage>
        <taxon>Eukaryota</taxon>
        <taxon>Fungi</taxon>
        <taxon>Dikarya</taxon>
        <taxon>Basidiomycota</taxon>
        <taxon>Agaricomycotina</taxon>
        <taxon>Agaricomycetes</taxon>
        <taxon>Agaricomycetidae</taxon>
        <taxon>Agaricales</taxon>
        <taxon>Agaricineae</taxon>
        <taxon>Hymenogastraceae</taxon>
        <taxon>Hebeloma</taxon>
    </lineage>
</organism>
<protein>
    <submittedName>
        <fullName evidence="2">Uncharacterized protein</fullName>
    </submittedName>
</protein>
<evidence type="ECO:0000313" key="3">
    <source>
        <dbReference type="Proteomes" id="UP000053424"/>
    </source>
</evidence>
<dbReference type="HOGENOM" id="CLU_3087488_0_0_1"/>
<name>A0A0C2Y2Z9_HEBCY</name>
<accession>A0A0C2Y2Z9</accession>
<evidence type="ECO:0000313" key="2">
    <source>
        <dbReference type="EMBL" id="KIM35467.1"/>
    </source>
</evidence>
<dbReference type="Proteomes" id="UP000053424">
    <property type="component" value="Unassembled WGS sequence"/>
</dbReference>
<dbReference type="EMBL" id="KN831820">
    <property type="protein sequence ID" value="KIM35467.1"/>
    <property type="molecule type" value="Genomic_DNA"/>
</dbReference>
<feature type="compositionally biased region" description="Basic residues" evidence="1">
    <location>
        <begin position="1"/>
        <end position="12"/>
    </location>
</feature>
<gene>
    <name evidence="2" type="ORF">M413DRAFT_449757</name>
</gene>
<dbReference type="AlphaFoldDB" id="A0A0C2Y2Z9"/>
<reference evidence="3" key="2">
    <citation type="submission" date="2015-01" db="EMBL/GenBank/DDBJ databases">
        <title>Evolutionary Origins and Diversification of the Mycorrhizal Mutualists.</title>
        <authorList>
            <consortium name="DOE Joint Genome Institute"/>
            <consortium name="Mycorrhizal Genomics Consortium"/>
            <person name="Kohler A."/>
            <person name="Kuo A."/>
            <person name="Nagy L.G."/>
            <person name="Floudas D."/>
            <person name="Copeland A."/>
            <person name="Barry K.W."/>
            <person name="Cichocki N."/>
            <person name="Veneault-Fourrey C."/>
            <person name="LaButti K."/>
            <person name="Lindquist E.A."/>
            <person name="Lipzen A."/>
            <person name="Lundell T."/>
            <person name="Morin E."/>
            <person name="Murat C."/>
            <person name="Riley R."/>
            <person name="Ohm R."/>
            <person name="Sun H."/>
            <person name="Tunlid A."/>
            <person name="Henrissat B."/>
            <person name="Grigoriev I.V."/>
            <person name="Hibbett D.S."/>
            <person name="Martin F."/>
        </authorList>
    </citation>
    <scope>NUCLEOTIDE SEQUENCE [LARGE SCALE GENOMIC DNA]</scope>
    <source>
        <strain evidence="3">h7</strain>
    </source>
</reference>
<feature type="region of interest" description="Disordered" evidence="1">
    <location>
        <begin position="1"/>
        <end position="24"/>
    </location>
</feature>
<reference evidence="2 3" key="1">
    <citation type="submission" date="2014-04" db="EMBL/GenBank/DDBJ databases">
        <authorList>
            <consortium name="DOE Joint Genome Institute"/>
            <person name="Kuo A."/>
            <person name="Gay G."/>
            <person name="Dore J."/>
            <person name="Kohler A."/>
            <person name="Nagy L.G."/>
            <person name="Floudas D."/>
            <person name="Copeland A."/>
            <person name="Barry K.W."/>
            <person name="Cichocki N."/>
            <person name="Veneault-Fourrey C."/>
            <person name="LaButti K."/>
            <person name="Lindquist E.A."/>
            <person name="Lipzen A."/>
            <person name="Lundell T."/>
            <person name="Morin E."/>
            <person name="Murat C."/>
            <person name="Sun H."/>
            <person name="Tunlid A."/>
            <person name="Henrissat B."/>
            <person name="Grigoriev I.V."/>
            <person name="Hibbett D.S."/>
            <person name="Martin F."/>
            <person name="Nordberg H.P."/>
            <person name="Cantor M.N."/>
            <person name="Hua S.X."/>
        </authorList>
    </citation>
    <scope>NUCLEOTIDE SEQUENCE [LARGE SCALE GENOMIC DNA]</scope>
    <source>
        <strain evidence="3">h7</strain>
    </source>
</reference>
<proteinExistence type="predicted"/>
<sequence length="52" mass="5894">MNVMHKIHTSHRRIIETPESTSNPSRQVCNCAITAVPRQFSQALTIRGIQSF</sequence>